<feature type="domain" description="Lipoyl-binding" evidence="3">
    <location>
        <begin position="19"/>
        <end position="100"/>
    </location>
</feature>
<dbReference type="PROSITE" id="PS50968">
    <property type="entry name" value="BIOTINYL_LIPOYL"/>
    <property type="match status" value="1"/>
</dbReference>
<dbReference type="GO" id="GO:0005960">
    <property type="term" value="C:glycine cleavage complex"/>
    <property type="evidence" value="ECO:0007669"/>
    <property type="project" value="InterPro"/>
</dbReference>
<dbReference type="HAMAP" id="MF_00272">
    <property type="entry name" value="GcvH"/>
    <property type="match status" value="1"/>
</dbReference>
<dbReference type="Gene3D" id="2.40.50.100">
    <property type="match status" value="1"/>
</dbReference>
<dbReference type="CDD" id="cd06848">
    <property type="entry name" value="GCS_H"/>
    <property type="match status" value="1"/>
</dbReference>
<dbReference type="InterPro" id="IPR000089">
    <property type="entry name" value="Biotin_lipoyl"/>
</dbReference>
<dbReference type="GO" id="GO:0019464">
    <property type="term" value="P:glycine decarboxylation via glycine cleavage system"/>
    <property type="evidence" value="ECO:0007669"/>
    <property type="project" value="InterPro"/>
</dbReference>
<sequence length="124" mass="14155">MQNLKFSKTHEWIEVDGDYALIGISDYAQHHLGEIVFVDLPSIGDIFQKDEEFGAVESVKAASDLMLPVAGKIVEINEKLNDEPNLLNSNCYDNYIVKIKIININEVKDLMNDGEYEQYCKKEK</sequence>
<dbReference type="PANTHER" id="PTHR11715">
    <property type="entry name" value="GLYCINE CLEAVAGE SYSTEM H PROTEIN"/>
    <property type="match status" value="1"/>
</dbReference>
<dbReference type="PANTHER" id="PTHR11715:SF3">
    <property type="entry name" value="GLYCINE CLEAVAGE SYSTEM H PROTEIN-RELATED"/>
    <property type="match status" value="1"/>
</dbReference>
<dbReference type="InterPro" id="IPR003016">
    <property type="entry name" value="2-oxoA_DH_lipoyl-BS"/>
</dbReference>
<reference evidence="4" key="1">
    <citation type="submission" date="2019-08" db="EMBL/GenBank/DDBJ databases">
        <authorList>
            <person name="Kucharzyk K."/>
            <person name="Murdoch R.W."/>
            <person name="Higgins S."/>
            <person name="Loffler F."/>
        </authorList>
    </citation>
    <scope>NUCLEOTIDE SEQUENCE</scope>
</reference>
<dbReference type="GO" id="GO:0005739">
    <property type="term" value="C:mitochondrion"/>
    <property type="evidence" value="ECO:0007669"/>
    <property type="project" value="TreeGrafter"/>
</dbReference>
<gene>
    <name evidence="4" type="primary">gcvH_53</name>
    <name evidence="4" type="ORF">SDC9_206740</name>
</gene>
<dbReference type="AlphaFoldDB" id="A0A645J7B3"/>
<evidence type="ECO:0000256" key="2">
    <source>
        <dbReference type="ARBA" id="ARBA00022823"/>
    </source>
</evidence>
<evidence type="ECO:0000259" key="3">
    <source>
        <dbReference type="PROSITE" id="PS50968"/>
    </source>
</evidence>
<dbReference type="NCBIfam" id="TIGR00527">
    <property type="entry name" value="gcvH"/>
    <property type="match status" value="1"/>
</dbReference>
<evidence type="ECO:0000256" key="1">
    <source>
        <dbReference type="ARBA" id="ARBA00009249"/>
    </source>
</evidence>
<evidence type="ECO:0000313" key="4">
    <source>
        <dbReference type="EMBL" id="MPN59022.1"/>
    </source>
</evidence>
<dbReference type="NCBIfam" id="NF002270">
    <property type="entry name" value="PRK01202.1"/>
    <property type="match status" value="1"/>
</dbReference>
<dbReference type="InterPro" id="IPR002930">
    <property type="entry name" value="GCV_H"/>
</dbReference>
<name>A0A645J7B3_9ZZZZ</name>
<accession>A0A645J7B3</accession>
<keyword evidence="2" id="KW-0450">Lipoyl</keyword>
<dbReference type="InterPro" id="IPR017453">
    <property type="entry name" value="GCV_H_sub"/>
</dbReference>
<dbReference type="InterPro" id="IPR011053">
    <property type="entry name" value="Single_hybrid_motif"/>
</dbReference>
<dbReference type="GO" id="GO:0009249">
    <property type="term" value="P:protein lipoylation"/>
    <property type="evidence" value="ECO:0007669"/>
    <property type="project" value="TreeGrafter"/>
</dbReference>
<dbReference type="PROSITE" id="PS00189">
    <property type="entry name" value="LIPOYL"/>
    <property type="match status" value="1"/>
</dbReference>
<dbReference type="SUPFAM" id="SSF51230">
    <property type="entry name" value="Single hybrid motif"/>
    <property type="match status" value="1"/>
</dbReference>
<comment type="similarity">
    <text evidence="1">Belongs to the GcvH family.</text>
</comment>
<dbReference type="InterPro" id="IPR033753">
    <property type="entry name" value="GCV_H/Fam206"/>
</dbReference>
<protein>
    <submittedName>
        <fullName evidence="4">Glycine cleavage system H protein</fullName>
    </submittedName>
</protein>
<comment type="caution">
    <text evidence="4">The sequence shown here is derived from an EMBL/GenBank/DDBJ whole genome shotgun (WGS) entry which is preliminary data.</text>
</comment>
<dbReference type="EMBL" id="VSSQ01132504">
    <property type="protein sequence ID" value="MPN59022.1"/>
    <property type="molecule type" value="Genomic_DNA"/>
</dbReference>
<organism evidence="4">
    <name type="scientific">bioreactor metagenome</name>
    <dbReference type="NCBI Taxonomy" id="1076179"/>
    <lineage>
        <taxon>unclassified sequences</taxon>
        <taxon>metagenomes</taxon>
        <taxon>ecological metagenomes</taxon>
    </lineage>
</organism>
<proteinExistence type="inferred from homology"/>
<dbReference type="Pfam" id="PF01597">
    <property type="entry name" value="GCV_H"/>
    <property type="match status" value="1"/>
</dbReference>